<evidence type="ECO:0000256" key="5">
    <source>
        <dbReference type="RuleBase" id="RU363041"/>
    </source>
</evidence>
<protein>
    <recommendedName>
        <fullName evidence="5">Probable membrane transporter protein</fullName>
    </recommendedName>
</protein>
<dbReference type="GO" id="GO:0005886">
    <property type="term" value="C:plasma membrane"/>
    <property type="evidence" value="ECO:0007669"/>
    <property type="project" value="UniProtKB-SubCell"/>
</dbReference>
<evidence type="ECO:0000256" key="1">
    <source>
        <dbReference type="ARBA" id="ARBA00004141"/>
    </source>
</evidence>
<feature type="transmembrane region" description="Helical" evidence="5">
    <location>
        <begin position="15"/>
        <end position="47"/>
    </location>
</feature>
<evidence type="ECO:0000256" key="3">
    <source>
        <dbReference type="ARBA" id="ARBA00022989"/>
    </source>
</evidence>
<dbReference type="InterPro" id="IPR002781">
    <property type="entry name" value="TM_pro_TauE-like"/>
</dbReference>
<evidence type="ECO:0000256" key="2">
    <source>
        <dbReference type="ARBA" id="ARBA00022692"/>
    </source>
</evidence>
<dbReference type="InterPro" id="IPR051598">
    <property type="entry name" value="TSUP/Inactive_protease-like"/>
</dbReference>
<dbReference type="Proteomes" id="UP000572953">
    <property type="component" value="Unassembled WGS sequence"/>
</dbReference>
<keyword evidence="4 5" id="KW-0472">Membrane</keyword>
<feature type="transmembrane region" description="Helical" evidence="5">
    <location>
        <begin position="326"/>
        <end position="347"/>
    </location>
</feature>
<dbReference type="Proteomes" id="UP000747791">
    <property type="component" value="Unassembled WGS sequence"/>
</dbReference>
<evidence type="ECO:0000313" key="8">
    <source>
        <dbReference type="Proteomes" id="UP000572953"/>
    </source>
</evidence>
<evidence type="ECO:0000313" key="6">
    <source>
        <dbReference type="EMBL" id="NCU52854.1"/>
    </source>
</evidence>
<keyword evidence="3 5" id="KW-1133">Transmembrane helix</keyword>
<organism evidence="7 8">
    <name type="scientific">Candidatus Fonsibacter lacus</name>
    <dbReference type="NCBI Taxonomy" id="2576439"/>
    <lineage>
        <taxon>Bacteria</taxon>
        <taxon>Pseudomonadati</taxon>
        <taxon>Pseudomonadota</taxon>
        <taxon>Alphaproteobacteria</taxon>
        <taxon>Candidatus Pelagibacterales</taxon>
        <taxon>Candidatus Pelagibacterales incertae sedis</taxon>
        <taxon>Candidatus Fonsibacter</taxon>
    </lineage>
</organism>
<feature type="transmembrane region" description="Helical" evidence="5">
    <location>
        <begin position="83"/>
        <end position="102"/>
    </location>
</feature>
<dbReference type="PANTHER" id="PTHR43701:SF12">
    <property type="entry name" value="MEMBRANE TRANSPORTER PROTEIN YTNM-RELATED"/>
    <property type="match status" value="1"/>
</dbReference>
<dbReference type="AlphaFoldDB" id="A0A845S8Q1"/>
<feature type="transmembrane region" description="Helical" evidence="5">
    <location>
        <begin position="114"/>
        <end position="136"/>
    </location>
</feature>
<feature type="transmembrane region" description="Helical" evidence="5">
    <location>
        <begin position="220"/>
        <end position="237"/>
    </location>
</feature>
<comment type="similarity">
    <text evidence="5">Belongs to the 4-toluene sulfonate uptake permease (TSUP) (TC 2.A.102) family.</text>
</comment>
<keyword evidence="5" id="KW-1003">Cell membrane</keyword>
<feature type="transmembrane region" description="Helical" evidence="5">
    <location>
        <begin position="243"/>
        <end position="260"/>
    </location>
</feature>
<gene>
    <name evidence="7" type="ORF">EBV78_00795</name>
    <name evidence="6" type="ORF">EBX74_00880</name>
</gene>
<evidence type="ECO:0000313" key="7">
    <source>
        <dbReference type="EMBL" id="NCU62626.1"/>
    </source>
</evidence>
<dbReference type="PANTHER" id="PTHR43701">
    <property type="entry name" value="MEMBRANE TRANSPORTER PROTEIN MJ0441-RELATED"/>
    <property type="match status" value="1"/>
</dbReference>
<feature type="transmembrane region" description="Helical" evidence="5">
    <location>
        <begin position="179"/>
        <end position="208"/>
    </location>
</feature>
<keyword evidence="2 5" id="KW-0812">Transmembrane</keyword>
<proteinExistence type="inferred from homology"/>
<accession>A0A845S8Q1</accession>
<dbReference type="EMBL" id="RGGN01000014">
    <property type="protein sequence ID" value="NCU62626.1"/>
    <property type="molecule type" value="Genomic_DNA"/>
</dbReference>
<dbReference type="Pfam" id="PF01925">
    <property type="entry name" value="TauE"/>
    <property type="match status" value="1"/>
</dbReference>
<name>A0A845S8Q1_9PROT</name>
<dbReference type="EMBL" id="RGOB01000011">
    <property type="protein sequence ID" value="NCU52854.1"/>
    <property type="molecule type" value="Genomic_DNA"/>
</dbReference>
<feature type="transmembrane region" description="Helical" evidence="5">
    <location>
        <begin position="272"/>
        <end position="292"/>
    </location>
</feature>
<sequence>MFQVYLPIVEVHVNILYLLSISGFIGFLSGLLGIGGGFLMTPVLIFFGIPPMHAIANGANNILASSVSGTFAHWYKKQVDIKMGLYILSGGFFGATIGIYFIKLLIQIGKINTITSILYFVLLTSFGLLMFIESLAEFRRIKNKKFIKRKLRKHTWIHGLPFKVRMNSSRLYISIIPPIFFGFLIGVISSMMGVGGAFILIPVMIYVLGMPSKLVPGTSLFVMIFVMTFVTFFHAITNHNIDLILVSILMLGSVVGVQLGTRLGMNLKNEELRILMSIIIMIFGLKFGYSLFVEELKFKIFKKIESQDHLNFFQDFIYQFVSTSPILYALTAVGLALLIGYFSSFIFKKLKY</sequence>
<comment type="caution">
    <text evidence="7">The sequence shown here is derived from an EMBL/GenBank/DDBJ whole genome shotgun (WGS) entry which is preliminary data.</text>
</comment>
<evidence type="ECO:0000256" key="4">
    <source>
        <dbReference type="ARBA" id="ARBA00023136"/>
    </source>
</evidence>
<comment type="subcellular location">
    <subcellularLocation>
        <location evidence="5">Cell membrane</location>
        <topology evidence="5">Multi-pass membrane protein</topology>
    </subcellularLocation>
    <subcellularLocation>
        <location evidence="1">Membrane</location>
        <topology evidence="1">Multi-pass membrane protein</topology>
    </subcellularLocation>
</comment>
<reference evidence="7 8" key="1">
    <citation type="submission" date="2018-10" db="EMBL/GenBank/DDBJ databases">
        <title>Iterative Subtractive Binning of Freshwater Chronoseries Metagenomes Recovers Nearly Complete Genomes from over Four Hundred Novel Species.</title>
        <authorList>
            <person name="Rodriguez-R L.M."/>
            <person name="Tsementzi D."/>
            <person name="Luo C."/>
            <person name="Konstantinidis K.T."/>
        </authorList>
    </citation>
    <scope>NUCLEOTIDE SEQUENCE [LARGE SCALE GENOMIC DNA]</scope>
    <source>
        <strain evidence="7">WB7_2B_003</strain>
        <strain evidence="6">WB8_2A_004</strain>
    </source>
</reference>